<dbReference type="Proteomes" id="UP000663852">
    <property type="component" value="Unassembled WGS sequence"/>
</dbReference>
<dbReference type="GO" id="GO:0097120">
    <property type="term" value="P:receptor localization to synapse"/>
    <property type="evidence" value="ECO:0007669"/>
    <property type="project" value="TreeGrafter"/>
</dbReference>
<keyword evidence="3" id="KW-0677">Repeat</keyword>
<accession>A0A815XIS3</accession>
<proteinExistence type="predicted"/>
<dbReference type="InterPro" id="IPR032675">
    <property type="entry name" value="LRR_dom_sf"/>
</dbReference>
<dbReference type="OrthoDB" id="1728874at2759"/>
<protein>
    <recommendedName>
        <fullName evidence="6">PDZ domain-containing protein</fullName>
    </recommendedName>
</protein>
<dbReference type="Gene3D" id="3.80.10.10">
    <property type="entry name" value="Ribonuclease Inhibitor"/>
    <property type="match status" value="1"/>
</dbReference>
<dbReference type="PANTHER" id="PTHR23119:SF51">
    <property type="entry name" value="DISKS LARGE 1 TUMOR SUPPRESSOR PROTEIN"/>
    <property type="match status" value="1"/>
</dbReference>
<organism evidence="8 9">
    <name type="scientific">Adineta ricciae</name>
    <name type="common">Rotifer</name>
    <dbReference type="NCBI Taxonomy" id="249248"/>
    <lineage>
        <taxon>Eukaryota</taxon>
        <taxon>Metazoa</taxon>
        <taxon>Spiralia</taxon>
        <taxon>Gnathifera</taxon>
        <taxon>Rotifera</taxon>
        <taxon>Eurotatoria</taxon>
        <taxon>Bdelloidea</taxon>
        <taxon>Adinetida</taxon>
        <taxon>Adinetidae</taxon>
        <taxon>Adineta</taxon>
    </lineage>
</organism>
<dbReference type="InterPro" id="IPR001611">
    <property type="entry name" value="Leu-rich_rpt"/>
</dbReference>
<feature type="coiled-coil region" evidence="5">
    <location>
        <begin position="454"/>
        <end position="481"/>
    </location>
</feature>
<keyword evidence="9" id="KW-1185">Reference proteome</keyword>
<evidence type="ECO:0000256" key="5">
    <source>
        <dbReference type="SAM" id="Coils"/>
    </source>
</evidence>
<evidence type="ECO:0000256" key="2">
    <source>
        <dbReference type="ARBA" id="ARBA00022614"/>
    </source>
</evidence>
<evidence type="ECO:0000313" key="7">
    <source>
        <dbReference type="EMBL" id="CAF1434512.1"/>
    </source>
</evidence>
<dbReference type="SMART" id="SM00228">
    <property type="entry name" value="PDZ"/>
    <property type="match status" value="2"/>
</dbReference>
<dbReference type="InterPro" id="IPR050614">
    <property type="entry name" value="Synaptic_Scaffolding_LAP-MAGUK"/>
</dbReference>
<evidence type="ECO:0000313" key="8">
    <source>
        <dbReference type="EMBL" id="CAF1557891.1"/>
    </source>
</evidence>
<dbReference type="PROSITE" id="PS50106">
    <property type="entry name" value="PDZ"/>
    <property type="match status" value="2"/>
</dbReference>
<dbReference type="SUPFAM" id="SSF50156">
    <property type="entry name" value="PDZ domain-like"/>
    <property type="match status" value="2"/>
</dbReference>
<dbReference type="GO" id="GO:0019901">
    <property type="term" value="F:protein kinase binding"/>
    <property type="evidence" value="ECO:0007669"/>
    <property type="project" value="TreeGrafter"/>
</dbReference>
<dbReference type="SUPFAM" id="SSF52058">
    <property type="entry name" value="L domain-like"/>
    <property type="match status" value="1"/>
</dbReference>
<dbReference type="PANTHER" id="PTHR23119">
    <property type="entry name" value="DISCS LARGE"/>
    <property type="match status" value="1"/>
</dbReference>
<dbReference type="GO" id="GO:0031594">
    <property type="term" value="C:neuromuscular junction"/>
    <property type="evidence" value="ECO:0007669"/>
    <property type="project" value="TreeGrafter"/>
</dbReference>
<evidence type="ECO:0000313" key="9">
    <source>
        <dbReference type="Proteomes" id="UP000663828"/>
    </source>
</evidence>
<dbReference type="EMBL" id="CAJNOJ010000401">
    <property type="protein sequence ID" value="CAF1434512.1"/>
    <property type="molecule type" value="Genomic_DNA"/>
</dbReference>
<dbReference type="EMBL" id="CAJNOR010005340">
    <property type="protein sequence ID" value="CAF1557891.1"/>
    <property type="molecule type" value="Genomic_DNA"/>
</dbReference>
<dbReference type="GO" id="GO:0016323">
    <property type="term" value="C:basolateral plasma membrane"/>
    <property type="evidence" value="ECO:0007669"/>
    <property type="project" value="TreeGrafter"/>
</dbReference>
<dbReference type="InterPro" id="IPR003591">
    <property type="entry name" value="Leu-rich_rpt_typical-subtyp"/>
</dbReference>
<feature type="domain" description="PDZ" evidence="6">
    <location>
        <begin position="18"/>
        <end position="109"/>
    </location>
</feature>
<keyword evidence="5" id="KW-0175">Coiled coil</keyword>
<dbReference type="GO" id="GO:0098839">
    <property type="term" value="C:postsynaptic density membrane"/>
    <property type="evidence" value="ECO:0007669"/>
    <property type="project" value="TreeGrafter"/>
</dbReference>
<dbReference type="Pfam" id="PF13855">
    <property type="entry name" value="LRR_8"/>
    <property type="match status" value="1"/>
</dbReference>
<dbReference type="GO" id="GO:0043005">
    <property type="term" value="C:neuron projection"/>
    <property type="evidence" value="ECO:0007669"/>
    <property type="project" value="TreeGrafter"/>
</dbReference>
<dbReference type="SMART" id="SM00369">
    <property type="entry name" value="LRR_TYP"/>
    <property type="match status" value="6"/>
</dbReference>
<dbReference type="GO" id="GO:0043113">
    <property type="term" value="P:receptor clustering"/>
    <property type="evidence" value="ECO:0007669"/>
    <property type="project" value="TreeGrafter"/>
</dbReference>
<keyword evidence="4" id="KW-0472">Membrane</keyword>
<feature type="domain" description="PDZ" evidence="6">
    <location>
        <begin position="115"/>
        <end position="187"/>
    </location>
</feature>
<evidence type="ECO:0000256" key="3">
    <source>
        <dbReference type="ARBA" id="ARBA00022737"/>
    </source>
</evidence>
<evidence type="ECO:0000259" key="6">
    <source>
        <dbReference type="PROSITE" id="PS50106"/>
    </source>
</evidence>
<sequence>MSENIQAANCEGHWEEKEFLLERSSVDDNTPLGFAIAGGNDLPIVKNFIYIIVVRIIKNGLADIDKQLKLYDIILRVNETDYSNIKHRTAIETLKMSGKQVSLRIRRLKSQFMQTIELEHQNGKLGIAIEGGIGNEYFKGDHGVFVTHIYNQISKELNIGDRLIEISSKKNTYDLRFVTHNEARQRIGLACSDSQKVNLTVSNRARASTRLTRKSNILHPGQNNLRGTKDEIGRKDNPVISGQVQYDERNYRNQGTSLSSNESNYKMISDSKIVPLRKDINEQIRIQSFDFEDYQRYESYNKSHAIGYPTERAVLSPTPLTADLQIHLAVAQKTGVLQFDQKNLKEIPPEICLMSGLRTLSLNSNDIRLLPDNLRNLISLKNLFLKYNHIESLSSIIFNHHLSKLEILQLDGNLLYSLPSSFSYLATLKQLNLSKNRFSTIPQAILYLPNLQLLDLSGNRIREIRDEIESLEVDELNLNNNQISQISTNISKCKRLKICRLDNNELKLKSIPTSLLKNSTVFQLNINGNLFEQKQLQLLEGYDDYERRYTANQHKRDATAILASMK</sequence>
<evidence type="ECO:0000256" key="4">
    <source>
        <dbReference type="ARBA" id="ARBA00023136"/>
    </source>
</evidence>
<dbReference type="Gene3D" id="2.30.42.10">
    <property type="match status" value="2"/>
</dbReference>
<gene>
    <name evidence="7" type="ORF">EDS130_LOCUS38432</name>
    <name evidence="8" type="ORF">XAT740_LOCUS43391</name>
</gene>
<dbReference type="InterPro" id="IPR036034">
    <property type="entry name" value="PDZ_sf"/>
</dbReference>
<dbReference type="Pfam" id="PF00595">
    <property type="entry name" value="PDZ"/>
    <property type="match status" value="1"/>
</dbReference>
<dbReference type="GO" id="GO:0099072">
    <property type="term" value="P:regulation of postsynaptic membrane neurotransmitter receptor levels"/>
    <property type="evidence" value="ECO:0007669"/>
    <property type="project" value="TreeGrafter"/>
</dbReference>
<reference evidence="8" key="1">
    <citation type="submission" date="2021-02" db="EMBL/GenBank/DDBJ databases">
        <authorList>
            <person name="Nowell W R."/>
        </authorList>
    </citation>
    <scope>NUCLEOTIDE SEQUENCE</scope>
</reference>
<comment type="subcellular location">
    <subcellularLocation>
        <location evidence="1">Membrane</location>
    </subcellularLocation>
</comment>
<comment type="caution">
    <text evidence="8">The sequence shown here is derived from an EMBL/GenBank/DDBJ whole genome shotgun (WGS) entry which is preliminary data.</text>
</comment>
<evidence type="ECO:0000256" key="1">
    <source>
        <dbReference type="ARBA" id="ARBA00004370"/>
    </source>
</evidence>
<name>A0A815XIS3_ADIRI</name>
<dbReference type="AlphaFoldDB" id="A0A815XIS3"/>
<dbReference type="GO" id="GO:0045197">
    <property type="term" value="P:establishment or maintenance of epithelial cell apical/basal polarity"/>
    <property type="evidence" value="ECO:0007669"/>
    <property type="project" value="TreeGrafter"/>
</dbReference>
<dbReference type="InterPro" id="IPR001478">
    <property type="entry name" value="PDZ"/>
</dbReference>
<dbReference type="GO" id="GO:0007268">
    <property type="term" value="P:chemical synaptic transmission"/>
    <property type="evidence" value="ECO:0007669"/>
    <property type="project" value="TreeGrafter"/>
</dbReference>
<keyword evidence="2" id="KW-0433">Leucine-rich repeat</keyword>
<dbReference type="PROSITE" id="PS51450">
    <property type="entry name" value="LRR"/>
    <property type="match status" value="2"/>
</dbReference>
<dbReference type="Proteomes" id="UP000663828">
    <property type="component" value="Unassembled WGS sequence"/>
</dbReference>
<dbReference type="GO" id="GO:0098609">
    <property type="term" value="P:cell-cell adhesion"/>
    <property type="evidence" value="ECO:0007669"/>
    <property type="project" value="TreeGrafter"/>
</dbReference>